<dbReference type="RefSeq" id="XP_007418139.1">
    <property type="nucleotide sequence ID" value="XM_007418077.1"/>
</dbReference>
<feature type="chain" id="PRO_5003318367" description="Secreted protein" evidence="2">
    <location>
        <begin position="25"/>
        <end position="269"/>
    </location>
</feature>
<evidence type="ECO:0000313" key="4">
    <source>
        <dbReference type="Proteomes" id="UP000001072"/>
    </source>
</evidence>
<dbReference type="GeneID" id="18932719"/>
<protein>
    <recommendedName>
        <fullName evidence="5">Secreted protein</fullName>
    </recommendedName>
</protein>
<keyword evidence="2" id="KW-0732">Signal</keyword>
<dbReference type="HOGENOM" id="CLU_1034704_0_0_1"/>
<keyword evidence="4" id="KW-1185">Reference proteome</keyword>
<dbReference type="InParanoid" id="F4S9T9"/>
<feature type="transmembrane region" description="Helical" evidence="1">
    <location>
        <begin position="223"/>
        <end position="246"/>
    </location>
</feature>
<evidence type="ECO:0000313" key="3">
    <source>
        <dbReference type="EMBL" id="EGF98574.1"/>
    </source>
</evidence>
<organism evidence="4">
    <name type="scientific">Melampsora larici-populina (strain 98AG31 / pathotype 3-4-7)</name>
    <name type="common">Poplar leaf rust fungus</name>
    <dbReference type="NCBI Taxonomy" id="747676"/>
    <lineage>
        <taxon>Eukaryota</taxon>
        <taxon>Fungi</taxon>
        <taxon>Dikarya</taxon>
        <taxon>Basidiomycota</taxon>
        <taxon>Pucciniomycotina</taxon>
        <taxon>Pucciniomycetes</taxon>
        <taxon>Pucciniales</taxon>
        <taxon>Melampsoraceae</taxon>
        <taxon>Melampsora</taxon>
    </lineage>
</organism>
<evidence type="ECO:0000256" key="1">
    <source>
        <dbReference type="SAM" id="Phobius"/>
    </source>
</evidence>
<dbReference type="OrthoDB" id="2499821at2759"/>
<reference evidence="4" key="1">
    <citation type="journal article" date="2011" name="Proc. Natl. Acad. Sci. U.S.A.">
        <title>Obligate biotrophy features unraveled by the genomic analysis of rust fungi.</title>
        <authorList>
            <person name="Duplessis S."/>
            <person name="Cuomo C.A."/>
            <person name="Lin Y.-C."/>
            <person name="Aerts A."/>
            <person name="Tisserant E."/>
            <person name="Veneault-Fourrey C."/>
            <person name="Joly D.L."/>
            <person name="Hacquard S."/>
            <person name="Amselem J."/>
            <person name="Cantarel B.L."/>
            <person name="Chiu R."/>
            <person name="Coutinho P.M."/>
            <person name="Feau N."/>
            <person name="Field M."/>
            <person name="Frey P."/>
            <person name="Gelhaye E."/>
            <person name="Goldberg J."/>
            <person name="Grabherr M.G."/>
            <person name="Kodira C.D."/>
            <person name="Kohler A."/>
            <person name="Kuees U."/>
            <person name="Lindquist E.A."/>
            <person name="Lucas S.M."/>
            <person name="Mago R."/>
            <person name="Mauceli E."/>
            <person name="Morin E."/>
            <person name="Murat C."/>
            <person name="Pangilinan J.L."/>
            <person name="Park R."/>
            <person name="Pearson M."/>
            <person name="Quesneville H."/>
            <person name="Rouhier N."/>
            <person name="Sakthikumar S."/>
            <person name="Salamov A.A."/>
            <person name="Schmutz J."/>
            <person name="Selles B."/>
            <person name="Shapiro H."/>
            <person name="Tanguay P."/>
            <person name="Tuskan G.A."/>
            <person name="Henrissat B."/>
            <person name="Van de Peer Y."/>
            <person name="Rouze P."/>
            <person name="Ellis J.G."/>
            <person name="Dodds P.N."/>
            <person name="Schein J.E."/>
            <person name="Zhong S."/>
            <person name="Hamelin R.C."/>
            <person name="Grigoriev I.V."/>
            <person name="Szabo L.J."/>
            <person name="Martin F."/>
        </authorList>
    </citation>
    <scope>NUCLEOTIDE SEQUENCE [LARGE SCALE GENOMIC DNA]</scope>
    <source>
        <strain evidence="4">98AG31 / pathotype 3-4-7</strain>
    </source>
</reference>
<sequence>MNFSHRPILLSILVTLLESHICSSFLHTSPLLAWSTAPGALLTNLISTDFAEEYRPIEQELTFGVTSNSFCPSGSSSLLILTLSSIDQQKALINGNLSPRITQAYNSASPASRIRLAHNPQNTELDETVLPNLVSHWKSDCGGKVILREIKAQEDIDTIFSREIANMPGPYMVVCTTTTIQSLTSLDRRALRKISLAADPQKNSTMPDPHSGLLWRYSFFSDYLIIGILVVVFLLIPPVLLGSHALRSIESPRGLKTKMVGAITESKGN</sequence>
<keyword evidence="1" id="KW-1133">Transmembrane helix</keyword>
<dbReference type="Proteomes" id="UP000001072">
    <property type="component" value="Unassembled WGS sequence"/>
</dbReference>
<gene>
    <name evidence="3" type="ORF">MELLADRAFT_76066</name>
</gene>
<name>F4S9T9_MELLP</name>
<evidence type="ECO:0008006" key="5">
    <source>
        <dbReference type="Google" id="ProtNLM"/>
    </source>
</evidence>
<dbReference type="AlphaFoldDB" id="F4S9T9"/>
<feature type="signal peptide" evidence="2">
    <location>
        <begin position="1"/>
        <end position="24"/>
    </location>
</feature>
<accession>F4S9T9</accession>
<evidence type="ECO:0000256" key="2">
    <source>
        <dbReference type="SAM" id="SignalP"/>
    </source>
</evidence>
<dbReference type="KEGG" id="mlr:MELLADRAFT_76066"/>
<dbReference type="EMBL" id="GL883173">
    <property type="protein sequence ID" value="EGF98574.1"/>
    <property type="molecule type" value="Genomic_DNA"/>
</dbReference>
<dbReference type="VEuPathDB" id="FungiDB:MELLADRAFT_76066"/>
<keyword evidence="1" id="KW-0812">Transmembrane</keyword>
<dbReference type="eggNOG" id="ENOG502RDP7">
    <property type="taxonomic scope" value="Eukaryota"/>
</dbReference>
<keyword evidence="1" id="KW-0472">Membrane</keyword>
<proteinExistence type="predicted"/>